<sequence length="372" mass="40361">MRPVSEEFLRTVRSSHRMVAEARVVAPGQTGVAPDGLLLQIESGDVQLDGTADVRSTIDLTVAGRGLWPTRPSSPLAPYGNEIHVRRGVQYRSGRTEWVSLGYFRIDSPSQAEVPDGQIQIAGQDRMAGIKDAQLTAARQYPTGSTLGAVVEHLVREVHPAAVIEWDDDTPATVLRRSLMIEQDRYEFLAELVQAHGKVWWWDHRGHLVIKSPPPTTVPVFEVSHGAGGVLVSLARELSRDGVHNGVVAVGEGADTVVPARAVVIDNNPSSPTYWFGPFGQVPQFFSSPFLIDNGQARAAAASILARSIGLPYSVDFGLVPNPALEPWDPVRITYPGRSETHVIERLTVPLVATAEMTATTREQTLINLGGL</sequence>
<reference evidence="2 3" key="1">
    <citation type="submission" date="2018-01" db="EMBL/GenBank/DDBJ databases">
        <title>Draft genome sequence of Jishengella sp. NA12.</title>
        <authorList>
            <person name="Sahin N."/>
            <person name="Ay H."/>
            <person name="Saygin H."/>
        </authorList>
    </citation>
    <scope>NUCLEOTIDE SEQUENCE [LARGE SCALE GENOMIC DNA]</scope>
    <source>
        <strain evidence="2 3">NA12</strain>
    </source>
</reference>
<dbReference type="Proteomes" id="UP000248924">
    <property type="component" value="Unassembled WGS sequence"/>
</dbReference>
<gene>
    <name evidence="2" type="ORF">C1I95_12470</name>
</gene>
<dbReference type="Pfam" id="PF16466">
    <property type="entry name" value="DUF5047"/>
    <property type="match status" value="1"/>
</dbReference>
<evidence type="ECO:0000313" key="2">
    <source>
        <dbReference type="EMBL" id="PZG18986.1"/>
    </source>
</evidence>
<dbReference type="OrthoDB" id="4320040at2"/>
<accession>A0A2W2E3Z0</accession>
<comment type="caution">
    <text evidence="2">The sequence shown here is derived from an EMBL/GenBank/DDBJ whole genome shotgun (WGS) entry which is preliminary data.</text>
</comment>
<dbReference type="RefSeq" id="WP_111213972.1">
    <property type="nucleotide sequence ID" value="NZ_POTY01000063.1"/>
</dbReference>
<evidence type="ECO:0000313" key="3">
    <source>
        <dbReference type="Proteomes" id="UP000248924"/>
    </source>
</evidence>
<feature type="domain" description="DUF5047" evidence="1">
    <location>
        <begin position="44"/>
        <end position="172"/>
    </location>
</feature>
<organism evidence="2 3">
    <name type="scientific">Micromonospora craterilacus</name>
    <dbReference type="NCBI Taxonomy" id="1655439"/>
    <lineage>
        <taxon>Bacteria</taxon>
        <taxon>Bacillati</taxon>
        <taxon>Actinomycetota</taxon>
        <taxon>Actinomycetes</taxon>
        <taxon>Micromonosporales</taxon>
        <taxon>Micromonosporaceae</taxon>
        <taxon>Micromonospora</taxon>
    </lineage>
</organism>
<keyword evidence="3" id="KW-1185">Reference proteome</keyword>
<proteinExistence type="predicted"/>
<dbReference type="EMBL" id="POTY01000063">
    <property type="protein sequence ID" value="PZG18986.1"/>
    <property type="molecule type" value="Genomic_DNA"/>
</dbReference>
<protein>
    <submittedName>
        <fullName evidence="2">DUF5047 domain-containing protein</fullName>
    </submittedName>
</protein>
<evidence type="ECO:0000259" key="1">
    <source>
        <dbReference type="Pfam" id="PF16466"/>
    </source>
</evidence>
<dbReference type="AlphaFoldDB" id="A0A2W2E3Z0"/>
<dbReference type="SUPFAM" id="SSF69279">
    <property type="entry name" value="Phage tail proteins"/>
    <property type="match status" value="1"/>
</dbReference>
<dbReference type="InterPro" id="IPR032490">
    <property type="entry name" value="DUF5047"/>
</dbReference>
<name>A0A2W2E3Z0_9ACTN</name>